<accession>A0A6J7RE81</accession>
<sequence>MAVATVDGMPKRLRVLLDVSAVPDNPVGAGVFTVALATGLTRDRSDIDLVLLARGNDADRWARLTPGAEVHAVVPGRRPMRLAWEQWSGPRLARKLKIDVWHGPHYTLPLRLSTPRVVTVHDLTFFTNPKWHEKNKVRYFRPMIRAAVKRAAVTVCVSDATAQQLAVYAPPSGPVRVIHHGVNHDRFAVAPEMAALDDARLSVLGVRQPFIAFVGTLEPRKGLVDLVDAFAEVTSKYPDLQLVLAGSPGWGTAELDAAITACPSRDKILRTGYLPNDSVPSLLRRAAVVAYPSLDEGFGLPALEALACGAPLVASAVPAIGEVVGEAAVLVSPGDKAALVAGLNQALAPAESERLRIAGPKRAAEFTWGKAVDSYAEVYEYARTK</sequence>
<dbReference type="GO" id="GO:0016757">
    <property type="term" value="F:glycosyltransferase activity"/>
    <property type="evidence" value="ECO:0007669"/>
    <property type="project" value="InterPro"/>
</dbReference>
<dbReference type="Gene3D" id="3.40.50.2000">
    <property type="entry name" value="Glycogen Phosphorylase B"/>
    <property type="match status" value="2"/>
</dbReference>
<dbReference type="Pfam" id="PF00534">
    <property type="entry name" value="Glycos_transf_1"/>
    <property type="match status" value="1"/>
</dbReference>
<evidence type="ECO:0000259" key="2">
    <source>
        <dbReference type="Pfam" id="PF00534"/>
    </source>
</evidence>
<dbReference type="EMBL" id="CAEZYK010000048">
    <property type="protein sequence ID" value="CAB4725395.1"/>
    <property type="molecule type" value="Genomic_DNA"/>
</dbReference>
<evidence type="ECO:0000313" key="4">
    <source>
        <dbReference type="EMBL" id="CAB4725395.1"/>
    </source>
</evidence>
<keyword evidence="1" id="KW-0808">Transferase</keyword>
<proteinExistence type="predicted"/>
<reference evidence="5" key="1">
    <citation type="submission" date="2020-05" db="EMBL/GenBank/DDBJ databases">
        <authorList>
            <person name="Chiriac C."/>
            <person name="Salcher M."/>
            <person name="Ghai R."/>
            <person name="Kavagutti S V."/>
        </authorList>
    </citation>
    <scope>NUCLEOTIDE SEQUENCE</scope>
</reference>
<evidence type="ECO:0000256" key="1">
    <source>
        <dbReference type="ARBA" id="ARBA00022679"/>
    </source>
</evidence>
<dbReference type="InterPro" id="IPR001296">
    <property type="entry name" value="Glyco_trans_1"/>
</dbReference>
<evidence type="ECO:0000259" key="3">
    <source>
        <dbReference type="Pfam" id="PF13439"/>
    </source>
</evidence>
<feature type="domain" description="Glycosyltransferase subfamily 4-like N-terminal" evidence="3">
    <location>
        <begin position="28"/>
        <end position="186"/>
    </location>
</feature>
<dbReference type="PANTHER" id="PTHR46401:SF2">
    <property type="entry name" value="GLYCOSYLTRANSFERASE WBBK-RELATED"/>
    <property type="match status" value="1"/>
</dbReference>
<dbReference type="PANTHER" id="PTHR46401">
    <property type="entry name" value="GLYCOSYLTRANSFERASE WBBK-RELATED"/>
    <property type="match status" value="1"/>
</dbReference>
<dbReference type="EMBL" id="CAFBPQ010000031">
    <property type="protein sequence ID" value="CAB5027075.1"/>
    <property type="molecule type" value="Genomic_DNA"/>
</dbReference>
<dbReference type="SUPFAM" id="SSF53756">
    <property type="entry name" value="UDP-Glycosyltransferase/glycogen phosphorylase"/>
    <property type="match status" value="1"/>
</dbReference>
<feature type="domain" description="Glycosyl transferase family 1" evidence="2">
    <location>
        <begin position="207"/>
        <end position="350"/>
    </location>
</feature>
<dbReference type="CDD" id="cd03809">
    <property type="entry name" value="GT4_MtfB-like"/>
    <property type="match status" value="1"/>
</dbReference>
<dbReference type="InterPro" id="IPR028098">
    <property type="entry name" value="Glyco_trans_4-like_N"/>
</dbReference>
<organism evidence="5">
    <name type="scientific">freshwater metagenome</name>
    <dbReference type="NCBI Taxonomy" id="449393"/>
    <lineage>
        <taxon>unclassified sequences</taxon>
        <taxon>metagenomes</taxon>
        <taxon>ecological metagenomes</taxon>
    </lineage>
</organism>
<dbReference type="GO" id="GO:0009103">
    <property type="term" value="P:lipopolysaccharide biosynthetic process"/>
    <property type="evidence" value="ECO:0007669"/>
    <property type="project" value="TreeGrafter"/>
</dbReference>
<protein>
    <submittedName>
        <fullName evidence="5">Unannotated protein</fullName>
    </submittedName>
</protein>
<evidence type="ECO:0000313" key="5">
    <source>
        <dbReference type="EMBL" id="CAB5027075.1"/>
    </source>
</evidence>
<dbReference type="Pfam" id="PF13439">
    <property type="entry name" value="Glyco_transf_4"/>
    <property type="match status" value="1"/>
</dbReference>
<gene>
    <name evidence="4" type="ORF">UFOPK2683_00944</name>
    <name evidence="5" type="ORF">UFOPK4121_01033</name>
</gene>
<dbReference type="AlphaFoldDB" id="A0A6J7RE81"/>
<name>A0A6J7RE81_9ZZZZ</name>